<dbReference type="EMBL" id="KI632211">
    <property type="protein sequence ID" value="EYU22182.1"/>
    <property type="molecule type" value="Genomic_DNA"/>
</dbReference>
<evidence type="ECO:0000313" key="3">
    <source>
        <dbReference type="Proteomes" id="UP000030748"/>
    </source>
</evidence>
<dbReference type="PANTHER" id="PTHR20930:SF0">
    <property type="entry name" value="PROTEIN ILRUN"/>
    <property type="match status" value="1"/>
</dbReference>
<keyword evidence="3" id="KW-1185">Reference proteome</keyword>
<reference evidence="2 3" key="1">
    <citation type="journal article" date="2013" name="Proc. Natl. Acad. Sci. U.S.A.">
        <title>Fine-scale variation in meiotic recombination in Mimulus inferred from population shotgun sequencing.</title>
        <authorList>
            <person name="Hellsten U."/>
            <person name="Wright K.M."/>
            <person name="Jenkins J."/>
            <person name="Shu S."/>
            <person name="Yuan Y."/>
            <person name="Wessler S.R."/>
            <person name="Schmutz J."/>
            <person name="Willis J.H."/>
            <person name="Rokhsar D.S."/>
        </authorList>
    </citation>
    <scope>NUCLEOTIDE SEQUENCE [LARGE SCALE GENOMIC DNA]</scope>
    <source>
        <strain evidence="3">cv. DUN x IM62</strain>
    </source>
</reference>
<sequence length="343" mass="38037">MDGDSTVVIKVKYGEVLRRFRARVIDGEFSLTVDGLRKKIFSLFGFSPDTEIMLTYVDEDGDVATIVDFVDLCDVVKQGLNPIRFTVQLILENDPMKTIFFGSSDPANSPPEKIDAVTFDSSGNSNWEENPMHEATENISNDMSSKMGWNETDDDLNPQPITNIDISESTMGVTNGHILPYVVPKTNEYVYPVSISGTTASYWSAYCDICGTHPKTVYSFNSKGICTLCFAEFEEGIKSIKSLKTVPKDLDSCFVEDVSVAEGSVVPPSTRFTKTWRMRNNGLVVWPEETLLVDDDALNLDLPPPVKAKQIEEDSLHELGNYKKGVEVVETDLLGSHQTVSLS</sequence>
<feature type="domain" description="PB1" evidence="1">
    <location>
        <begin position="6"/>
        <end position="90"/>
    </location>
</feature>
<accession>A0A022Q0W0</accession>
<dbReference type="PROSITE" id="PS51745">
    <property type="entry name" value="PB1"/>
    <property type="match status" value="1"/>
</dbReference>
<dbReference type="Pfam" id="PF16158">
    <property type="entry name" value="N_BRCA1_IG"/>
    <property type="match status" value="1"/>
</dbReference>
<dbReference type="eggNOG" id="KOG4582">
    <property type="taxonomic scope" value="Eukaryota"/>
</dbReference>
<dbReference type="InterPro" id="IPR000270">
    <property type="entry name" value="PB1_dom"/>
</dbReference>
<dbReference type="InterPro" id="IPR053793">
    <property type="entry name" value="PB1-like"/>
</dbReference>
<dbReference type="eggNOG" id="KOG4351">
    <property type="taxonomic scope" value="Eukaryota"/>
</dbReference>
<dbReference type="STRING" id="4155.A0A022Q0W0"/>
<dbReference type="PANTHER" id="PTHR20930">
    <property type="entry name" value="OVARIAN CARCINOMA ANTIGEN CA125-RELATED"/>
    <property type="match status" value="1"/>
</dbReference>
<dbReference type="Gene3D" id="3.10.20.90">
    <property type="entry name" value="Phosphatidylinositol 3-kinase Catalytic Subunit, Chain A, domain 1"/>
    <property type="match status" value="1"/>
</dbReference>
<organism evidence="2 3">
    <name type="scientific">Erythranthe guttata</name>
    <name type="common">Yellow monkey flower</name>
    <name type="synonym">Mimulus guttatus</name>
    <dbReference type="NCBI Taxonomy" id="4155"/>
    <lineage>
        <taxon>Eukaryota</taxon>
        <taxon>Viridiplantae</taxon>
        <taxon>Streptophyta</taxon>
        <taxon>Embryophyta</taxon>
        <taxon>Tracheophyta</taxon>
        <taxon>Spermatophyta</taxon>
        <taxon>Magnoliopsida</taxon>
        <taxon>eudicotyledons</taxon>
        <taxon>Gunneridae</taxon>
        <taxon>Pentapetalae</taxon>
        <taxon>asterids</taxon>
        <taxon>lamiids</taxon>
        <taxon>Lamiales</taxon>
        <taxon>Phrymaceae</taxon>
        <taxon>Erythranthe</taxon>
    </lineage>
</organism>
<gene>
    <name evidence="2" type="ORF">MIMGU_mgv1a009403mg</name>
</gene>
<dbReference type="InterPro" id="IPR013783">
    <property type="entry name" value="Ig-like_fold"/>
</dbReference>
<proteinExistence type="predicted"/>
<dbReference type="SMART" id="SM00666">
    <property type="entry name" value="PB1"/>
    <property type="match status" value="1"/>
</dbReference>
<name>A0A022Q0W0_ERYGU</name>
<dbReference type="InterPro" id="IPR032350">
    <property type="entry name" value="Nbr1_FW"/>
</dbReference>
<evidence type="ECO:0000313" key="2">
    <source>
        <dbReference type="EMBL" id="EYU22182.1"/>
    </source>
</evidence>
<evidence type="ECO:0000259" key="1">
    <source>
        <dbReference type="PROSITE" id="PS51745"/>
    </source>
</evidence>
<protein>
    <recommendedName>
        <fullName evidence="1">PB1 domain-containing protein</fullName>
    </recommendedName>
</protein>
<dbReference type="AlphaFoldDB" id="A0A022Q0W0"/>
<dbReference type="Proteomes" id="UP000030748">
    <property type="component" value="Unassembled WGS sequence"/>
</dbReference>
<dbReference type="Pfam" id="PF00564">
    <property type="entry name" value="PB1"/>
    <property type="match status" value="1"/>
</dbReference>
<dbReference type="CDD" id="cd14947">
    <property type="entry name" value="NBR1_like"/>
    <property type="match status" value="1"/>
</dbReference>
<dbReference type="Gene3D" id="2.60.40.10">
    <property type="entry name" value="Immunoglobulins"/>
    <property type="match status" value="1"/>
</dbReference>
<dbReference type="SUPFAM" id="SSF54277">
    <property type="entry name" value="CAD &amp; PB1 domains"/>
    <property type="match status" value="1"/>
</dbReference>